<comment type="subcellular location">
    <subcellularLocation>
        <location evidence="1">Membrane</location>
        <topology evidence="1">Multi-pass membrane protein</topology>
    </subcellularLocation>
</comment>
<evidence type="ECO:0000256" key="2">
    <source>
        <dbReference type="ARBA" id="ARBA00022692"/>
    </source>
</evidence>
<feature type="transmembrane region" description="Helical" evidence="5">
    <location>
        <begin position="138"/>
        <end position="155"/>
    </location>
</feature>
<dbReference type="OrthoDB" id="5419261at2"/>
<keyword evidence="2 5" id="KW-0812">Transmembrane</keyword>
<dbReference type="AlphaFoldDB" id="V5WIX8"/>
<feature type="transmembrane region" description="Helical" evidence="5">
    <location>
        <begin position="161"/>
        <end position="179"/>
    </location>
</feature>
<reference evidence="7 8" key="1">
    <citation type="journal article" date="2015" name="Stand. Genomic Sci.">
        <title>Complete genome sequence and description of Salinispira pacifica gen. nov., sp. nov., a novel spirochaete isolated form a hypersaline microbial mat.</title>
        <authorList>
            <person name="Ben Hania W."/>
            <person name="Joseph M."/>
            <person name="Schumann P."/>
            <person name="Bunk B."/>
            <person name="Fiebig A."/>
            <person name="Sproer C."/>
            <person name="Klenk H.P."/>
            <person name="Fardeau M.L."/>
            <person name="Spring S."/>
        </authorList>
    </citation>
    <scope>NUCLEOTIDE SEQUENCE [LARGE SCALE GENOMIC DNA]</scope>
    <source>
        <strain evidence="7 8">L21-RPul-D2</strain>
    </source>
</reference>
<dbReference type="Pfam" id="PF01694">
    <property type="entry name" value="Rhomboid"/>
    <property type="match status" value="1"/>
</dbReference>
<organism evidence="7 8">
    <name type="scientific">Salinispira pacifica</name>
    <dbReference type="NCBI Taxonomy" id="1307761"/>
    <lineage>
        <taxon>Bacteria</taxon>
        <taxon>Pseudomonadati</taxon>
        <taxon>Spirochaetota</taxon>
        <taxon>Spirochaetia</taxon>
        <taxon>Spirochaetales</taxon>
        <taxon>Spirochaetaceae</taxon>
        <taxon>Salinispira</taxon>
    </lineage>
</organism>
<evidence type="ECO:0000313" key="8">
    <source>
        <dbReference type="Proteomes" id="UP000018680"/>
    </source>
</evidence>
<evidence type="ECO:0000259" key="6">
    <source>
        <dbReference type="Pfam" id="PF01694"/>
    </source>
</evidence>
<gene>
    <name evidence="7" type="ORF">L21SP2_2207</name>
</gene>
<dbReference type="EMBL" id="CP006939">
    <property type="protein sequence ID" value="AHC15570.1"/>
    <property type="molecule type" value="Genomic_DNA"/>
</dbReference>
<feature type="transmembrane region" description="Helical" evidence="5">
    <location>
        <begin position="52"/>
        <end position="76"/>
    </location>
</feature>
<dbReference type="PANTHER" id="PTHR43066">
    <property type="entry name" value="RHOMBOID-RELATED PROTEIN"/>
    <property type="match status" value="1"/>
</dbReference>
<dbReference type="SUPFAM" id="SSF144091">
    <property type="entry name" value="Rhomboid-like"/>
    <property type="match status" value="1"/>
</dbReference>
<evidence type="ECO:0000313" key="7">
    <source>
        <dbReference type="EMBL" id="AHC15570.1"/>
    </source>
</evidence>
<accession>V5WIX8</accession>
<dbReference type="KEGG" id="slr:L21SP2_2207"/>
<evidence type="ECO:0000256" key="4">
    <source>
        <dbReference type="ARBA" id="ARBA00023136"/>
    </source>
</evidence>
<dbReference type="STRING" id="1307761.L21SP2_2207"/>
<dbReference type="GO" id="GO:0016020">
    <property type="term" value="C:membrane"/>
    <property type="evidence" value="ECO:0007669"/>
    <property type="project" value="UniProtKB-SubCell"/>
</dbReference>
<dbReference type="HOGENOM" id="CLU_095713_0_0_12"/>
<keyword evidence="4 5" id="KW-0472">Membrane</keyword>
<evidence type="ECO:0000256" key="5">
    <source>
        <dbReference type="SAM" id="Phobius"/>
    </source>
</evidence>
<keyword evidence="3 5" id="KW-1133">Transmembrane helix</keyword>
<dbReference type="RefSeq" id="WP_024268474.1">
    <property type="nucleotide sequence ID" value="NC_023035.1"/>
</dbReference>
<sequence>MRIRYNAPVTLSFSLLAVAVLIIDMVSPGEFQLRLFSVGPAMNWSSFTDYLRLFTHVLGHASVEHLLGNLALILLLGPILEEKYHSSAMVFMILVTALTTGLGNIIFSDAALLGASGVVFMMILLASFTNVRRGEIPLSFILVVLIYLLREFISALEADSISQLAHIVGGAVGSVFGFIHAPSRSPVNPSGSSETTEENHDR</sequence>
<dbReference type="Gene3D" id="1.20.1540.10">
    <property type="entry name" value="Rhomboid-like"/>
    <property type="match status" value="1"/>
</dbReference>
<feature type="transmembrane region" description="Helical" evidence="5">
    <location>
        <begin position="88"/>
        <end position="107"/>
    </location>
</feature>
<name>V5WIX8_9SPIO</name>
<dbReference type="Proteomes" id="UP000018680">
    <property type="component" value="Chromosome"/>
</dbReference>
<dbReference type="eggNOG" id="COG0705">
    <property type="taxonomic scope" value="Bacteria"/>
</dbReference>
<protein>
    <submittedName>
        <fullName evidence="7">Rhomboid family protein</fullName>
    </submittedName>
</protein>
<feature type="transmembrane region" description="Helical" evidence="5">
    <location>
        <begin position="113"/>
        <end position="131"/>
    </location>
</feature>
<dbReference type="InterPro" id="IPR022764">
    <property type="entry name" value="Peptidase_S54_rhomboid_dom"/>
</dbReference>
<proteinExistence type="predicted"/>
<evidence type="ECO:0000256" key="3">
    <source>
        <dbReference type="ARBA" id="ARBA00022989"/>
    </source>
</evidence>
<keyword evidence="8" id="KW-1185">Reference proteome</keyword>
<dbReference type="PATRIC" id="fig|1307761.3.peg.2200"/>
<evidence type="ECO:0000256" key="1">
    <source>
        <dbReference type="ARBA" id="ARBA00004141"/>
    </source>
</evidence>
<dbReference type="InterPro" id="IPR035952">
    <property type="entry name" value="Rhomboid-like_sf"/>
</dbReference>
<dbReference type="GO" id="GO:0004252">
    <property type="term" value="F:serine-type endopeptidase activity"/>
    <property type="evidence" value="ECO:0007669"/>
    <property type="project" value="InterPro"/>
</dbReference>
<feature type="domain" description="Peptidase S54 rhomboid" evidence="6">
    <location>
        <begin position="50"/>
        <end position="180"/>
    </location>
</feature>